<proteinExistence type="inferred from homology"/>
<keyword evidence="11" id="KW-1185">Reference proteome</keyword>
<dbReference type="RefSeq" id="WP_072331457.1">
    <property type="nucleotide sequence ID" value="NZ_DBGALU010000111.1"/>
</dbReference>
<comment type="pathway">
    <text evidence="8">Aminoacyl-tRNA biosynthesis; selenocysteinyl-tRNA(Sec) biosynthesis; selenocysteinyl-tRNA(Sec) from L-seryl-tRNA(Sec) (bacterial route): step 1/1.</text>
</comment>
<dbReference type="GO" id="GO:0005737">
    <property type="term" value="C:cytoplasm"/>
    <property type="evidence" value="ECO:0007669"/>
    <property type="project" value="UniProtKB-SubCell"/>
</dbReference>
<dbReference type="PANTHER" id="PTHR32328">
    <property type="entry name" value="L-SERYL-TRNA(SEC) SELENIUM TRANSFERASE"/>
    <property type="match status" value="1"/>
</dbReference>
<evidence type="ECO:0000256" key="8">
    <source>
        <dbReference type="HAMAP-Rule" id="MF_00423"/>
    </source>
</evidence>
<keyword evidence="5 8" id="KW-0648">Protein biosynthesis</keyword>
<evidence type="ECO:0000256" key="7">
    <source>
        <dbReference type="ARBA" id="ARBA00044507"/>
    </source>
</evidence>
<dbReference type="InterPro" id="IPR004534">
    <property type="entry name" value="SelA_trans"/>
</dbReference>
<feature type="modified residue" description="N6-(pyridoxal phosphate)lysine" evidence="8 9">
    <location>
        <position position="295"/>
    </location>
</feature>
<comment type="subcellular location">
    <subcellularLocation>
        <location evidence="8">Cytoplasm</location>
    </subcellularLocation>
</comment>
<comment type="cofactor">
    <cofactor evidence="1 8 9">
        <name>pyridoxal 5'-phosphate</name>
        <dbReference type="ChEBI" id="CHEBI:597326"/>
    </cofactor>
</comment>
<evidence type="ECO:0000313" key="10">
    <source>
        <dbReference type="EMBL" id="SFV71913.1"/>
    </source>
</evidence>
<dbReference type="Gene3D" id="3.40.640.10">
    <property type="entry name" value="Type I PLP-dependent aspartate aminotransferase-like (Major domain)"/>
    <property type="match status" value="1"/>
</dbReference>
<comment type="similarity">
    <text evidence="7 8">Belongs to the SelA family.</text>
</comment>
<keyword evidence="6 8" id="KW-0711">Selenium</keyword>
<dbReference type="OrthoDB" id="9787096at2"/>
<keyword evidence="3 8" id="KW-0808">Transferase</keyword>
<evidence type="ECO:0000256" key="6">
    <source>
        <dbReference type="ARBA" id="ARBA00023266"/>
    </source>
</evidence>
<accession>A0A1K1LB32</accession>
<dbReference type="InterPro" id="IPR015424">
    <property type="entry name" value="PyrdxlP-dep_Trfase"/>
</dbReference>
<dbReference type="Proteomes" id="UP000186323">
    <property type="component" value="Chromosome I"/>
</dbReference>
<keyword evidence="2 8" id="KW-0963">Cytoplasm</keyword>
<comment type="function">
    <text evidence="8">Converts seryl-tRNA(Sec) to selenocysteinyl-tRNA(Sec) required for selenoprotein biosynthesis.</text>
</comment>
<dbReference type="GO" id="GO:0001717">
    <property type="term" value="P:conversion of seryl-tRNAsec to selenocys-tRNAsec"/>
    <property type="evidence" value="ECO:0007669"/>
    <property type="project" value="UniProtKB-UniRule"/>
</dbReference>
<evidence type="ECO:0000256" key="9">
    <source>
        <dbReference type="PIRSR" id="PIRSR618319-50"/>
    </source>
</evidence>
<dbReference type="InterPro" id="IPR015421">
    <property type="entry name" value="PyrdxlP-dep_Trfase_major"/>
</dbReference>
<dbReference type="EC" id="2.9.1.1" evidence="8"/>
<name>A0A1K1LB32_9BACT</name>
<comment type="catalytic activity">
    <reaction evidence="8">
        <text>L-seryl-tRNA(Sec) + selenophosphate + H(+) = L-selenocysteinyl-tRNA(Sec) + phosphate</text>
        <dbReference type="Rhea" id="RHEA:22728"/>
        <dbReference type="Rhea" id="RHEA-COMP:9742"/>
        <dbReference type="Rhea" id="RHEA-COMP:9743"/>
        <dbReference type="ChEBI" id="CHEBI:15378"/>
        <dbReference type="ChEBI" id="CHEBI:16144"/>
        <dbReference type="ChEBI" id="CHEBI:43474"/>
        <dbReference type="ChEBI" id="CHEBI:78533"/>
        <dbReference type="ChEBI" id="CHEBI:78573"/>
        <dbReference type="EC" id="2.9.1.1"/>
    </reaction>
</comment>
<dbReference type="Gene3D" id="3.90.1150.180">
    <property type="match status" value="1"/>
</dbReference>
<reference evidence="11" key="1">
    <citation type="submission" date="2016-10" db="EMBL/GenBank/DDBJ databases">
        <authorList>
            <person name="Wegmann U."/>
        </authorList>
    </citation>
    <scope>NUCLEOTIDE SEQUENCE [LARGE SCALE GENOMIC DNA]</scope>
</reference>
<evidence type="ECO:0000256" key="5">
    <source>
        <dbReference type="ARBA" id="ARBA00022917"/>
    </source>
</evidence>
<protein>
    <recommendedName>
        <fullName evidence="8">L-seryl-tRNA(Sec) selenium transferase</fullName>
        <ecNumber evidence="8">2.9.1.1</ecNumber>
    </recommendedName>
    <alternativeName>
        <fullName evidence="8">Selenocysteine synthase</fullName>
        <shortName evidence="8">Sec synthase</shortName>
    </alternativeName>
    <alternativeName>
        <fullName evidence="8">Selenocysteinyl-tRNA(Sec) synthase</fullName>
    </alternativeName>
</protein>
<evidence type="ECO:0000256" key="4">
    <source>
        <dbReference type="ARBA" id="ARBA00022898"/>
    </source>
</evidence>
<dbReference type="UniPathway" id="UPA00906">
    <property type="reaction ID" value="UER00896"/>
</dbReference>
<dbReference type="EMBL" id="LT630450">
    <property type="protein sequence ID" value="SFV71913.1"/>
    <property type="molecule type" value="Genomic_DNA"/>
</dbReference>
<evidence type="ECO:0000256" key="2">
    <source>
        <dbReference type="ARBA" id="ARBA00022490"/>
    </source>
</evidence>
<evidence type="ECO:0000256" key="1">
    <source>
        <dbReference type="ARBA" id="ARBA00001933"/>
    </source>
</evidence>
<dbReference type="AlphaFoldDB" id="A0A1K1LB32"/>
<dbReference type="KEGG" id="dpg:DESPIGER_0007"/>
<dbReference type="Pfam" id="PF03841">
    <property type="entry name" value="SelA"/>
    <property type="match status" value="1"/>
</dbReference>
<dbReference type="SUPFAM" id="SSF53383">
    <property type="entry name" value="PLP-dependent transferases"/>
    <property type="match status" value="1"/>
</dbReference>
<dbReference type="GO" id="GO:0004125">
    <property type="term" value="F:L-seryl-tRNA(Sec) selenium transferase activity"/>
    <property type="evidence" value="ECO:0007669"/>
    <property type="project" value="UniProtKB-UniRule"/>
</dbReference>
<sequence length="466" mass="50449">MNHLFRALPSMDASLDALLAADKTLHDLPRPLLREAVTDFWNSRRDDIRAGRVQDAAELALEACLPELLAFVRRTTAPRLRNVINGTGVVIHTNMGRSVLARSAQEAVRRVISGYCNLELDLHSGGRGSRYVIIDGLLQRLTGAEAGMVVNNNAAAVLLVLDTFCKGGEVIVSRGELVEIGGSFRIPEVMEKSGARLREVGATNRCHLRDYAAAINETTRALMRVHTSNYRIVGFHSAVPLPELAALAREHGLPVIEDLGSGSFMDFSAVGLPNEPTVPEVVAGGADVVTFSGDKVLGGPQCGLIVGSRERIEALKKNPLTRALRCDKLTMAALEATLRLYCEPERARREIPTLRDICRDPGELARAARSLAARLRRALGPACRVSLRPDVSRVGGGAFPERDLPTTLVCLEPAAMSATALKQALLETTPPVLGRLEEKSFCLDPRTLLPEDLPRLTALLRQLLAG</sequence>
<dbReference type="InterPro" id="IPR018319">
    <property type="entry name" value="SelA-like"/>
</dbReference>
<keyword evidence="4 8" id="KW-0663">Pyridoxal phosphate</keyword>
<dbReference type="GO" id="GO:0001514">
    <property type="term" value="P:selenocysteine incorporation"/>
    <property type="evidence" value="ECO:0007669"/>
    <property type="project" value="UniProtKB-UniRule"/>
</dbReference>
<gene>
    <name evidence="8" type="primary">selA</name>
    <name evidence="10" type="ORF">DESPIGER_0007</name>
</gene>
<dbReference type="PANTHER" id="PTHR32328:SF0">
    <property type="entry name" value="L-SERYL-TRNA(SEC) SELENIUM TRANSFERASE"/>
    <property type="match status" value="1"/>
</dbReference>
<evidence type="ECO:0000313" key="11">
    <source>
        <dbReference type="Proteomes" id="UP000186323"/>
    </source>
</evidence>
<dbReference type="NCBIfam" id="TIGR00474">
    <property type="entry name" value="selA"/>
    <property type="match status" value="1"/>
</dbReference>
<dbReference type="HAMAP" id="MF_00423">
    <property type="entry name" value="SelA"/>
    <property type="match status" value="1"/>
</dbReference>
<organism evidence="10 11">
    <name type="scientific">Desulfovibrio piger</name>
    <dbReference type="NCBI Taxonomy" id="901"/>
    <lineage>
        <taxon>Bacteria</taxon>
        <taxon>Pseudomonadati</taxon>
        <taxon>Thermodesulfobacteriota</taxon>
        <taxon>Desulfovibrionia</taxon>
        <taxon>Desulfovibrionales</taxon>
        <taxon>Desulfovibrionaceae</taxon>
        <taxon>Desulfovibrio</taxon>
    </lineage>
</organism>
<evidence type="ECO:0000256" key="3">
    <source>
        <dbReference type="ARBA" id="ARBA00022679"/>
    </source>
</evidence>